<accession>A0A2I1CU91</accession>
<protein>
    <recommendedName>
        <fullName evidence="4">Class I glutamine amidotransferase-like protein</fullName>
    </recommendedName>
</protein>
<dbReference type="PANTHER" id="PTHR43130">
    <property type="entry name" value="ARAC-FAMILY TRANSCRIPTIONAL REGULATOR"/>
    <property type="match status" value="1"/>
</dbReference>
<evidence type="ECO:0000256" key="1">
    <source>
        <dbReference type="SAM" id="MobiDB-lite"/>
    </source>
</evidence>
<dbReference type="OrthoDB" id="5424793at2759"/>
<dbReference type="PANTHER" id="PTHR43130:SF3">
    <property type="entry name" value="HTH-TYPE TRANSCRIPTIONAL REGULATOR RV1931C"/>
    <property type="match status" value="1"/>
</dbReference>
<proteinExistence type="predicted"/>
<sequence>MPVPRPSALILLYPGFNTLDINGPSEIFYNTGITTTLTAQDDLTTSQEQITIKRTIPLAEAHRRLDEFDLLVIPGSRSLDTSTCHNPDILDILSAFSRLTRKTSFSSPLASPLSSPASSPASSSSSPSPTRSNERSILTGANASHLLAQAGLLNGLSATAHRLALPQLRVAVDDYQERNCSASGTTVLPGRGSSEKLLYVDGGVTGEGVRVLTTTGPSGMLDAALYLVMRVLGKAEAEEASAFMGHPWQVDD</sequence>
<gene>
    <name evidence="2" type="ORF">P168DRAFT_293024</name>
</gene>
<name>A0A2I1CU91_ASPC2</name>
<dbReference type="SUPFAM" id="SSF52317">
    <property type="entry name" value="Class I glutamine amidotransferase-like"/>
    <property type="match status" value="2"/>
</dbReference>
<dbReference type="RefSeq" id="XP_024689779.1">
    <property type="nucleotide sequence ID" value="XM_024837725.1"/>
</dbReference>
<evidence type="ECO:0000313" key="3">
    <source>
        <dbReference type="Proteomes" id="UP000234254"/>
    </source>
</evidence>
<evidence type="ECO:0008006" key="4">
    <source>
        <dbReference type="Google" id="ProtNLM"/>
    </source>
</evidence>
<feature type="compositionally biased region" description="Low complexity" evidence="1">
    <location>
        <begin position="106"/>
        <end position="129"/>
    </location>
</feature>
<dbReference type="Proteomes" id="UP000234254">
    <property type="component" value="Unassembled WGS sequence"/>
</dbReference>
<dbReference type="VEuPathDB" id="FungiDB:P168DRAFT_293024"/>
<dbReference type="Gene3D" id="3.40.50.880">
    <property type="match status" value="1"/>
</dbReference>
<comment type="caution">
    <text evidence="2">The sequence shown here is derived from an EMBL/GenBank/DDBJ whole genome shotgun (WGS) entry which is preliminary data.</text>
</comment>
<dbReference type="EMBL" id="MSFM01000012">
    <property type="protein sequence ID" value="PKY01185.1"/>
    <property type="molecule type" value="Genomic_DNA"/>
</dbReference>
<dbReference type="InterPro" id="IPR052158">
    <property type="entry name" value="INH-QAR"/>
</dbReference>
<evidence type="ECO:0000313" key="2">
    <source>
        <dbReference type="EMBL" id="PKY01185.1"/>
    </source>
</evidence>
<dbReference type="GeneID" id="36545249"/>
<feature type="region of interest" description="Disordered" evidence="1">
    <location>
        <begin position="106"/>
        <end position="135"/>
    </location>
</feature>
<reference evidence="2" key="1">
    <citation type="submission" date="2016-12" db="EMBL/GenBank/DDBJ databases">
        <title>The genomes of Aspergillus section Nigri reveals drivers in fungal speciation.</title>
        <authorList>
            <consortium name="DOE Joint Genome Institute"/>
            <person name="Vesth T.C."/>
            <person name="Nybo J."/>
            <person name="Theobald S."/>
            <person name="Brandl J."/>
            <person name="Frisvad J.C."/>
            <person name="Nielsen K.F."/>
            <person name="Lyhne E.K."/>
            <person name="Kogle M.E."/>
            <person name="Kuo A."/>
            <person name="Riley R."/>
            <person name="Clum A."/>
            <person name="Nolan M."/>
            <person name="Lipzen A."/>
            <person name="Salamov A."/>
            <person name="Henrissat B."/>
            <person name="Wiebenga A."/>
            <person name="De vries R.P."/>
            <person name="Grigoriev I.V."/>
            <person name="Mortensen U.H."/>
            <person name="Andersen M.R."/>
            <person name="Baker S.E."/>
        </authorList>
    </citation>
    <scope>NUCLEOTIDE SEQUENCE</scope>
    <source>
        <strain evidence="2">IBT 28561</strain>
    </source>
</reference>
<dbReference type="AlphaFoldDB" id="A0A2I1CU91"/>
<keyword evidence="3" id="KW-1185">Reference proteome</keyword>
<organism evidence="2 3">
    <name type="scientific">Aspergillus campestris (strain IBT 28561)</name>
    <dbReference type="NCBI Taxonomy" id="1392248"/>
    <lineage>
        <taxon>Eukaryota</taxon>
        <taxon>Fungi</taxon>
        <taxon>Dikarya</taxon>
        <taxon>Ascomycota</taxon>
        <taxon>Pezizomycotina</taxon>
        <taxon>Eurotiomycetes</taxon>
        <taxon>Eurotiomycetidae</taxon>
        <taxon>Eurotiales</taxon>
        <taxon>Aspergillaceae</taxon>
        <taxon>Aspergillus</taxon>
        <taxon>Aspergillus subgen. Circumdati</taxon>
    </lineage>
</organism>
<dbReference type="InterPro" id="IPR029062">
    <property type="entry name" value="Class_I_gatase-like"/>
</dbReference>